<comment type="caution">
    <text evidence="4">The sequence shown here is derived from an EMBL/GenBank/DDBJ whole genome shotgun (WGS) entry which is preliminary data.</text>
</comment>
<dbReference type="EMBL" id="MFZP01000028">
    <property type="protein sequence ID" value="OGK27221.1"/>
    <property type="molecule type" value="Genomic_DNA"/>
</dbReference>
<evidence type="ECO:0000313" key="4">
    <source>
        <dbReference type="EMBL" id="OGK27221.1"/>
    </source>
</evidence>
<feature type="domain" description="Methyltransferase" evidence="3">
    <location>
        <begin position="49"/>
        <end position="119"/>
    </location>
</feature>
<protein>
    <recommendedName>
        <fullName evidence="3">Methyltransferase domain-containing protein</fullName>
    </recommendedName>
</protein>
<proteinExistence type="predicted"/>
<dbReference type="PANTHER" id="PTHR44942:SF4">
    <property type="entry name" value="METHYLTRANSFERASE TYPE 11 DOMAIN-CONTAINING PROTEIN"/>
    <property type="match status" value="1"/>
</dbReference>
<evidence type="ECO:0000256" key="2">
    <source>
        <dbReference type="ARBA" id="ARBA00022679"/>
    </source>
</evidence>
<dbReference type="InterPro" id="IPR051052">
    <property type="entry name" value="Diverse_substrate_MTase"/>
</dbReference>
<dbReference type="STRING" id="1802040.A3C28_04260"/>
<gene>
    <name evidence="4" type="ORF">A3C28_04260</name>
</gene>
<organism evidence="4 5">
    <name type="scientific">Candidatus Roizmanbacteria bacterium RIFCSPHIGHO2_02_FULL_39_9</name>
    <dbReference type="NCBI Taxonomy" id="1802040"/>
    <lineage>
        <taxon>Bacteria</taxon>
        <taxon>Candidatus Roizmaniibacteriota</taxon>
    </lineage>
</organism>
<name>A0A1F7H7J8_9BACT</name>
<accession>A0A1F7H7J8</accession>
<evidence type="ECO:0000313" key="5">
    <source>
        <dbReference type="Proteomes" id="UP000178597"/>
    </source>
</evidence>
<evidence type="ECO:0000259" key="3">
    <source>
        <dbReference type="Pfam" id="PF13649"/>
    </source>
</evidence>
<dbReference type="Gene3D" id="3.40.50.150">
    <property type="entry name" value="Vaccinia Virus protein VP39"/>
    <property type="match status" value="1"/>
</dbReference>
<dbReference type="InterPro" id="IPR041698">
    <property type="entry name" value="Methyltransf_25"/>
</dbReference>
<dbReference type="AlphaFoldDB" id="A0A1F7H7J8"/>
<dbReference type="PANTHER" id="PTHR44942">
    <property type="entry name" value="METHYLTRANSF_11 DOMAIN-CONTAINING PROTEIN"/>
    <property type="match status" value="1"/>
</dbReference>
<dbReference type="GO" id="GO:0032259">
    <property type="term" value="P:methylation"/>
    <property type="evidence" value="ECO:0007669"/>
    <property type="project" value="UniProtKB-KW"/>
</dbReference>
<dbReference type="SUPFAM" id="SSF53335">
    <property type="entry name" value="S-adenosyl-L-methionine-dependent methyltransferases"/>
    <property type="match status" value="1"/>
</dbReference>
<dbReference type="GO" id="GO:0008168">
    <property type="term" value="F:methyltransferase activity"/>
    <property type="evidence" value="ECO:0007669"/>
    <property type="project" value="UniProtKB-KW"/>
</dbReference>
<reference evidence="4 5" key="1">
    <citation type="journal article" date="2016" name="Nat. Commun.">
        <title>Thousands of microbial genomes shed light on interconnected biogeochemical processes in an aquifer system.</title>
        <authorList>
            <person name="Anantharaman K."/>
            <person name="Brown C.T."/>
            <person name="Hug L.A."/>
            <person name="Sharon I."/>
            <person name="Castelle C.J."/>
            <person name="Probst A.J."/>
            <person name="Thomas B.C."/>
            <person name="Singh A."/>
            <person name="Wilkins M.J."/>
            <person name="Karaoz U."/>
            <person name="Brodie E.L."/>
            <person name="Williams K.H."/>
            <person name="Hubbard S.S."/>
            <person name="Banfield J.F."/>
        </authorList>
    </citation>
    <scope>NUCLEOTIDE SEQUENCE [LARGE SCALE GENOMIC DNA]</scope>
</reference>
<evidence type="ECO:0000256" key="1">
    <source>
        <dbReference type="ARBA" id="ARBA00022603"/>
    </source>
</evidence>
<sequence length="249" mass="28845">MSDNFYDKVAKKFGNYHTDAKYSTEYPNGNPEEIFRKKLLEVSGKDKIVLDSGCADGRFTLSISSYFKEIIAIDISKGMLDSANALKTEKGIINVNFKYMDVHKINQPDESFDVIYSRRGPTDYPGFNRLLKQEGYYVEINIGEKDAQGIKEVFQRGQNYGEWNDPKLPKITNKLKENGFYIAFAKDCLYNEYYTSYEDLDLFLQGVPIFTDFDSVKDKELLQKYVEKFQTEKGIQLSRHRLVIVAQKK</sequence>
<dbReference type="Pfam" id="PF13649">
    <property type="entry name" value="Methyltransf_25"/>
    <property type="match status" value="1"/>
</dbReference>
<dbReference type="InterPro" id="IPR029063">
    <property type="entry name" value="SAM-dependent_MTases_sf"/>
</dbReference>
<keyword evidence="2" id="KW-0808">Transferase</keyword>
<dbReference type="CDD" id="cd02440">
    <property type="entry name" value="AdoMet_MTases"/>
    <property type="match status" value="1"/>
</dbReference>
<keyword evidence="1" id="KW-0489">Methyltransferase</keyword>
<dbReference type="Proteomes" id="UP000178597">
    <property type="component" value="Unassembled WGS sequence"/>
</dbReference>